<evidence type="ECO:0000256" key="2">
    <source>
        <dbReference type="SAM" id="MobiDB-lite"/>
    </source>
</evidence>
<evidence type="ECO:0000256" key="1">
    <source>
        <dbReference type="ARBA" id="ARBA00008690"/>
    </source>
</evidence>
<comment type="similarity">
    <text evidence="1">Belongs to the fantastic four family.</text>
</comment>
<dbReference type="EMBL" id="JADFTS010000007">
    <property type="protein sequence ID" value="KAF9595910.1"/>
    <property type="molecule type" value="Genomic_DNA"/>
</dbReference>
<protein>
    <recommendedName>
        <fullName evidence="3">FAF domain-containing protein</fullName>
    </recommendedName>
</protein>
<dbReference type="PANTHER" id="PTHR33155:SF3">
    <property type="entry name" value="PROTEIN FAF-LIKE, CHLOROPLASTIC"/>
    <property type="match status" value="1"/>
</dbReference>
<feature type="domain" description="FAF" evidence="3">
    <location>
        <begin position="184"/>
        <end position="236"/>
    </location>
</feature>
<evidence type="ECO:0000313" key="5">
    <source>
        <dbReference type="Proteomes" id="UP000631114"/>
    </source>
</evidence>
<feature type="region of interest" description="Disordered" evidence="2">
    <location>
        <begin position="271"/>
        <end position="305"/>
    </location>
</feature>
<dbReference type="PANTHER" id="PTHR33155">
    <property type="entry name" value="FANTASTIC FOUR-LIKE PROTEIN (DUF3049)"/>
    <property type="match status" value="1"/>
</dbReference>
<dbReference type="InterPro" id="IPR021410">
    <property type="entry name" value="FAF"/>
</dbReference>
<evidence type="ECO:0000259" key="3">
    <source>
        <dbReference type="Pfam" id="PF11250"/>
    </source>
</evidence>
<gene>
    <name evidence="4" type="ORF">IFM89_006191</name>
</gene>
<comment type="caution">
    <text evidence="4">The sequence shown here is derived from an EMBL/GenBank/DDBJ whole genome shotgun (WGS) entry which is preliminary data.</text>
</comment>
<sequence>MSTAVNMNVSNELQGIGSILGSSKYERSKTMRRTLSADMSSKKWLVQNGFSPLKRIASSEEFQVSSDGDSPIWNSKKEKEPPGQSDIWNSIVSQKSSPLATPYVHPLAKRARSLSKRSLEICTESLGSETGSDGFSSPPPSETSDEEREEEQEEEKETPAVVKQEMGGVMKYSSHAVKKPSSRSFPPPLPSLCQSGIHMRSHRKDGRLVLEAVPTPAPSQSYFQAQREGGRLLLTFVNPKCNETTNTENTKESTEENCNLKITIQKYEEDEEAAMFEDEEEYEFESEEDEDDESASEGVEEEQEQVMMDRGTVLETKLSQPTNKLPTGVISVHRSALMANKQLAGLTNRDPTWSPKLEMNIGTEETPFAQSLPPPPLVSRLTPSSAASSFNTYDYCWRTKAVAPPTAVCTPHPLTQQLPPINKHNKFIVHKNINPQANQELVLMRGNNADYLVPSVKGCKEPRRSLIMWEPYCIATS</sequence>
<name>A0A835H907_9MAGN</name>
<feature type="compositionally biased region" description="Polar residues" evidence="2">
    <location>
        <begin position="125"/>
        <end position="135"/>
    </location>
</feature>
<accession>A0A835H907</accession>
<dbReference type="Pfam" id="PF11250">
    <property type="entry name" value="FAF"/>
    <property type="match status" value="1"/>
</dbReference>
<feature type="region of interest" description="Disordered" evidence="2">
    <location>
        <begin position="125"/>
        <end position="162"/>
    </location>
</feature>
<keyword evidence="5" id="KW-1185">Reference proteome</keyword>
<evidence type="ECO:0000313" key="4">
    <source>
        <dbReference type="EMBL" id="KAF9595910.1"/>
    </source>
</evidence>
<organism evidence="4 5">
    <name type="scientific">Coptis chinensis</name>
    <dbReference type="NCBI Taxonomy" id="261450"/>
    <lineage>
        <taxon>Eukaryota</taxon>
        <taxon>Viridiplantae</taxon>
        <taxon>Streptophyta</taxon>
        <taxon>Embryophyta</taxon>
        <taxon>Tracheophyta</taxon>
        <taxon>Spermatophyta</taxon>
        <taxon>Magnoliopsida</taxon>
        <taxon>Ranunculales</taxon>
        <taxon>Ranunculaceae</taxon>
        <taxon>Coptidoideae</taxon>
        <taxon>Coptis</taxon>
    </lineage>
</organism>
<dbReference type="Proteomes" id="UP000631114">
    <property type="component" value="Unassembled WGS sequence"/>
</dbReference>
<proteinExistence type="inferred from homology"/>
<feature type="compositionally biased region" description="Acidic residues" evidence="2">
    <location>
        <begin position="143"/>
        <end position="156"/>
    </location>
</feature>
<feature type="compositionally biased region" description="Acidic residues" evidence="2">
    <location>
        <begin position="271"/>
        <end position="304"/>
    </location>
</feature>
<dbReference type="AlphaFoldDB" id="A0A835H907"/>
<dbReference type="OrthoDB" id="1303570at2759"/>
<dbReference type="InterPro" id="IPR046431">
    <property type="entry name" value="FAF_dom"/>
</dbReference>
<feature type="region of interest" description="Disordered" evidence="2">
    <location>
        <begin position="59"/>
        <end position="89"/>
    </location>
</feature>
<reference evidence="4 5" key="1">
    <citation type="submission" date="2020-10" db="EMBL/GenBank/DDBJ databases">
        <title>The Coptis chinensis genome and diversification of protoberbering-type alkaloids.</title>
        <authorList>
            <person name="Wang B."/>
            <person name="Shu S."/>
            <person name="Song C."/>
            <person name="Liu Y."/>
        </authorList>
    </citation>
    <scope>NUCLEOTIDE SEQUENCE [LARGE SCALE GENOMIC DNA]</scope>
    <source>
        <strain evidence="4">HL-2020</strain>
        <tissue evidence="4">Leaf</tissue>
    </source>
</reference>